<dbReference type="Gene3D" id="3.30.559.10">
    <property type="entry name" value="Chloramphenicol acetyltransferase-like domain"/>
    <property type="match status" value="3"/>
</dbReference>
<name>G7ZYL2_MEDTR</name>
<dbReference type="PANTHER" id="PTHR31896">
    <property type="entry name" value="FAMILY REGULATORY PROTEIN, PUTATIVE (AFU_ORTHOLOGUE AFUA_3G14730)-RELATED"/>
    <property type="match status" value="1"/>
</dbReference>
<keyword evidence="1" id="KW-0808">Transferase</keyword>
<evidence type="ECO:0000313" key="4">
    <source>
        <dbReference type="Proteomes" id="UP000002051"/>
    </source>
</evidence>
<evidence type="ECO:0000313" key="2">
    <source>
        <dbReference type="EMBL" id="KEH25266.1"/>
    </source>
</evidence>
<reference evidence="2 4" key="1">
    <citation type="journal article" date="2011" name="Nature">
        <title>The Medicago genome provides insight into the evolution of rhizobial symbioses.</title>
        <authorList>
            <person name="Young N.D."/>
            <person name="Debelle F."/>
            <person name="Oldroyd G.E."/>
            <person name="Geurts R."/>
            <person name="Cannon S.B."/>
            <person name="Udvardi M.K."/>
            <person name="Benedito V.A."/>
            <person name="Mayer K.F."/>
            <person name="Gouzy J."/>
            <person name="Schoof H."/>
            <person name="Van de Peer Y."/>
            <person name="Proost S."/>
            <person name="Cook D.R."/>
            <person name="Meyers B.C."/>
            <person name="Spannagl M."/>
            <person name="Cheung F."/>
            <person name="De Mita S."/>
            <person name="Krishnakumar V."/>
            <person name="Gundlach H."/>
            <person name="Zhou S."/>
            <person name="Mudge J."/>
            <person name="Bharti A.K."/>
            <person name="Murray J.D."/>
            <person name="Naoumkina M.A."/>
            <person name="Rosen B."/>
            <person name="Silverstein K.A."/>
            <person name="Tang H."/>
            <person name="Rombauts S."/>
            <person name="Zhao P.X."/>
            <person name="Zhou P."/>
            <person name="Barbe V."/>
            <person name="Bardou P."/>
            <person name="Bechner M."/>
            <person name="Bellec A."/>
            <person name="Berger A."/>
            <person name="Berges H."/>
            <person name="Bidwell S."/>
            <person name="Bisseling T."/>
            <person name="Choisne N."/>
            <person name="Couloux A."/>
            <person name="Denny R."/>
            <person name="Deshpande S."/>
            <person name="Dai X."/>
            <person name="Doyle J.J."/>
            <person name="Dudez A.M."/>
            <person name="Farmer A.D."/>
            <person name="Fouteau S."/>
            <person name="Franken C."/>
            <person name="Gibelin C."/>
            <person name="Gish J."/>
            <person name="Goldstein S."/>
            <person name="Gonzalez A.J."/>
            <person name="Green P.J."/>
            <person name="Hallab A."/>
            <person name="Hartog M."/>
            <person name="Hua A."/>
            <person name="Humphray S.J."/>
            <person name="Jeong D.H."/>
            <person name="Jing Y."/>
            <person name="Jocker A."/>
            <person name="Kenton S.M."/>
            <person name="Kim D.J."/>
            <person name="Klee K."/>
            <person name="Lai H."/>
            <person name="Lang C."/>
            <person name="Lin S."/>
            <person name="Macmil S.L."/>
            <person name="Magdelenat G."/>
            <person name="Matthews L."/>
            <person name="McCorrison J."/>
            <person name="Monaghan E.L."/>
            <person name="Mun J.H."/>
            <person name="Najar F.Z."/>
            <person name="Nicholson C."/>
            <person name="Noirot C."/>
            <person name="O'Bleness M."/>
            <person name="Paule C.R."/>
            <person name="Poulain J."/>
            <person name="Prion F."/>
            <person name="Qin B."/>
            <person name="Qu C."/>
            <person name="Retzel E.F."/>
            <person name="Riddle C."/>
            <person name="Sallet E."/>
            <person name="Samain S."/>
            <person name="Samson N."/>
            <person name="Sanders I."/>
            <person name="Saurat O."/>
            <person name="Scarpelli C."/>
            <person name="Schiex T."/>
            <person name="Segurens B."/>
            <person name="Severin A.J."/>
            <person name="Sherrier D.J."/>
            <person name="Shi R."/>
            <person name="Sims S."/>
            <person name="Singer S.R."/>
            <person name="Sinharoy S."/>
            <person name="Sterck L."/>
            <person name="Viollet A."/>
            <person name="Wang B.B."/>
            <person name="Wang K."/>
            <person name="Wang M."/>
            <person name="Wang X."/>
            <person name="Warfsmann J."/>
            <person name="Weissenbach J."/>
            <person name="White D.D."/>
            <person name="White J.D."/>
            <person name="Wiley G.B."/>
            <person name="Wincker P."/>
            <person name="Xing Y."/>
            <person name="Yang L."/>
            <person name="Yao Z."/>
            <person name="Ying F."/>
            <person name="Zhai J."/>
            <person name="Zhou L."/>
            <person name="Zuber A."/>
            <person name="Denarie J."/>
            <person name="Dixon R.A."/>
            <person name="May G.D."/>
            <person name="Schwartz D.C."/>
            <person name="Rogers J."/>
            <person name="Quetier F."/>
            <person name="Town C.D."/>
            <person name="Roe B.A."/>
        </authorList>
    </citation>
    <scope>NUCLEOTIDE SEQUENCE [LARGE SCALE GENOMIC DNA]</scope>
    <source>
        <strain evidence="2">A17</strain>
        <strain evidence="3 4">cv. Jemalong A17</strain>
    </source>
</reference>
<dbReference type="InterPro" id="IPR023213">
    <property type="entry name" value="CAT-like_dom_sf"/>
</dbReference>
<protein>
    <submittedName>
        <fullName evidence="2">HXXXD-type acyl-transferase family protein</fullName>
    </submittedName>
</protein>
<proteinExistence type="predicted"/>
<dbReference type="PaxDb" id="3880-AES84300"/>
<dbReference type="Pfam" id="PF02458">
    <property type="entry name" value="Transferase"/>
    <property type="match status" value="1"/>
</dbReference>
<dbReference type="EMBL" id="CM001222">
    <property type="protein sequence ID" value="KEH25266.1"/>
    <property type="molecule type" value="Genomic_DNA"/>
</dbReference>
<accession>G7ZYL2</accession>
<dbReference type="eggNOG" id="ENOG502QVP8">
    <property type="taxonomic scope" value="Eukaryota"/>
</dbReference>
<dbReference type="InterPro" id="IPR051283">
    <property type="entry name" value="Sec_Metabolite_Acyltrans"/>
</dbReference>
<dbReference type="GO" id="GO:0016747">
    <property type="term" value="F:acyltransferase activity, transferring groups other than amino-acyl groups"/>
    <property type="evidence" value="ECO:0000318"/>
    <property type="project" value="GO_Central"/>
</dbReference>
<dbReference type="GO" id="GO:0005737">
    <property type="term" value="C:cytoplasm"/>
    <property type="evidence" value="ECO:0000318"/>
    <property type="project" value="GO_Central"/>
</dbReference>
<organism evidence="2 4">
    <name type="scientific">Medicago truncatula</name>
    <name type="common">Barrel medic</name>
    <name type="synonym">Medicago tribuloides</name>
    <dbReference type="NCBI Taxonomy" id="3880"/>
    <lineage>
        <taxon>Eukaryota</taxon>
        <taxon>Viridiplantae</taxon>
        <taxon>Streptophyta</taxon>
        <taxon>Embryophyta</taxon>
        <taxon>Tracheophyta</taxon>
        <taxon>Spermatophyta</taxon>
        <taxon>Magnoliopsida</taxon>
        <taxon>eudicotyledons</taxon>
        <taxon>Gunneridae</taxon>
        <taxon>Pentapetalae</taxon>
        <taxon>rosids</taxon>
        <taxon>fabids</taxon>
        <taxon>Fabales</taxon>
        <taxon>Fabaceae</taxon>
        <taxon>Papilionoideae</taxon>
        <taxon>50 kb inversion clade</taxon>
        <taxon>NPAAA clade</taxon>
        <taxon>Hologalegina</taxon>
        <taxon>IRL clade</taxon>
        <taxon>Trifolieae</taxon>
        <taxon>Medicago</taxon>
    </lineage>
</organism>
<dbReference type="Proteomes" id="UP000002051">
    <property type="component" value="Chromosome 6"/>
</dbReference>
<dbReference type="AlphaFoldDB" id="G7ZYL2"/>
<dbReference type="PANTHER" id="PTHR31896:SF43">
    <property type="entry name" value="PROTEIN ENHANCED PSEUDOMONAS SUSCEPTIBILITY 1"/>
    <property type="match status" value="1"/>
</dbReference>
<sequence length="382" mass="43490">MYVQTSMEYNLKRIMGAIRVLSSDIIKAPTSADQEIDLTPWDLQFLLIAPTKIGLFYDHSLVVNQIERLRHSLSSVLAFFQPLAGRLKMTENEDNNVSCSITCNNAGVLFVHAAIEDTRDVDIVGPTYLPLIVHSFFPFNGARNYEGISKPLLAVQVTELVGGVFIGFRFNHVVTGGKSMWHFISSWAEISRGCCNQISKLPSLERCFQMIFNFLSSQNHMLNHCDDEELNPSTRLFHFTKEKILKLKYKAKLEFGMNKISSLQALLTHIWRSVIHSKKLDPPRRSLQYVPNRCLGDEPLQSDEKLKNKYESWLRNPSIRISSTINSNTFAGNSSPWFDIYGNDFGWGKPVAFRSIDLQVCLPYKTLEAMSYDPNFMDAVSN</sequence>
<keyword evidence="4" id="KW-1185">Reference proteome</keyword>
<dbReference type="HOGENOM" id="CLU_014546_3_0_1"/>
<evidence type="ECO:0000313" key="3">
    <source>
        <dbReference type="EnsemblPlants" id="KEH25266"/>
    </source>
</evidence>
<evidence type="ECO:0000256" key="1">
    <source>
        <dbReference type="ARBA" id="ARBA00022679"/>
    </source>
</evidence>
<reference evidence="2 4" key="2">
    <citation type="journal article" date="2014" name="BMC Genomics">
        <title>An improved genome release (version Mt4.0) for the model legume Medicago truncatula.</title>
        <authorList>
            <person name="Tang H."/>
            <person name="Krishnakumar V."/>
            <person name="Bidwell S."/>
            <person name="Rosen B."/>
            <person name="Chan A."/>
            <person name="Zhou S."/>
            <person name="Gentzbittel L."/>
            <person name="Childs K.L."/>
            <person name="Yandell M."/>
            <person name="Gundlach H."/>
            <person name="Mayer K.F."/>
            <person name="Schwartz D.C."/>
            <person name="Town C.D."/>
        </authorList>
    </citation>
    <scope>GENOME REANNOTATION</scope>
    <source>
        <strain evidence="2">A17</strain>
        <strain evidence="3 4">cv. Jemalong A17</strain>
    </source>
</reference>
<dbReference type="EnsemblPlants" id="KEH25266">
    <property type="protein sequence ID" value="KEH25266"/>
    <property type="gene ID" value="MTR_6g016815"/>
</dbReference>
<dbReference type="OMA" id="FGAMEND"/>
<reference evidence="3" key="3">
    <citation type="submission" date="2015-04" db="UniProtKB">
        <authorList>
            <consortium name="EnsemblPlants"/>
        </authorList>
    </citation>
    <scope>IDENTIFICATION</scope>
    <source>
        <strain evidence="3">cv. Jemalong A17</strain>
    </source>
</reference>
<gene>
    <name evidence="2" type="ordered locus">MTR_6g016815</name>
</gene>